<gene>
    <name evidence="2" type="ORF">HJC23_008288</name>
</gene>
<comment type="caution">
    <text evidence="2">The sequence shown here is derived from an EMBL/GenBank/DDBJ whole genome shotgun (WGS) entry which is preliminary data.</text>
</comment>
<evidence type="ECO:0000313" key="3">
    <source>
        <dbReference type="Proteomes" id="UP001516023"/>
    </source>
</evidence>
<protein>
    <submittedName>
        <fullName evidence="2">Uncharacterized protein</fullName>
    </submittedName>
</protein>
<proteinExistence type="predicted"/>
<organism evidence="2 3">
    <name type="scientific">Cyclotella cryptica</name>
    <dbReference type="NCBI Taxonomy" id="29204"/>
    <lineage>
        <taxon>Eukaryota</taxon>
        <taxon>Sar</taxon>
        <taxon>Stramenopiles</taxon>
        <taxon>Ochrophyta</taxon>
        <taxon>Bacillariophyta</taxon>
        <taxon>Coscinodiscophyceae</taxon>
        <taxon>Thalassiosirophycidae</taxon>
        <taxon>Stephanodiscales</taxon>
        <taxon>Stephanodiscaceae</taxon>
        <taxon>Cyclotella</taxon>
    </lineage>
</organism>
<dbReference type="Proteomes" id="UP001516023">
    <property type="component" value="Unassembled WGS sequence"/>
</dbReference>
<reference evidence="2 3" key="1">
    <citation type="journal article" date="2020" name="G3 (Bethesda)">
        <title>Improved Reference Genome for Cyclotella cryptica CCMP332, a Model for Cell Wall Morphogenesis, Salinity Adaptation, and Lipid Production in Diatoms (Bacillariophyta).</title>
        <authorList>
            <person name="Roberts W.R."/>
            <person name="Downey K.M."/>
            <person name="Ruck E.C."/>
            <person name="Traller J.C."/>
            <person name="Alverson A.J."/>
        </authorList>
    </citation>
    <scope>NUCLEOTIDE SEQUENCE [LARGE SCALE GENOMIC DNA]</scope>
    <source>
        <strain evidence="2 3">CCMP332</strain>
    </source>
</reference>
<accession>A0ABD3PCS1</accession>
<keyword evidence="3" id="KW-1185">Reference proteome</keyword>
<keyword evidence="1" id="KW-0732">Signal</keyword>
<dbReference type="AlphaFoldDB" id="A0ABD3PCS1"/>
<sequence length="264" mass="29311">MMNGKRTTRAMASPTIQLMLLALSSGICSPAHAFQPLMAHRAQIRRASDIRWNIDTMNLNRTSRLYGVVQDIESQAKMAADTWSIEVTSFLEPDVAKKVDELFQDRADVVAFRVVGGRRMPSASETISSGEGRRSRFVFVHPELGLDIGTAESEYCTVILVENVNLKASNTLPNALAGIGVNLDQVGDIVVTDNSTVYMVVDPTVAKQCLRLLSKELVGVGISLSLVDEHEFMPDGEIQEMKLSRILERKMDRKKYEKGYVQFS</sequence>
<feature type="signal peptide" evidence="1">
    <location>
        <begin position="1"/>
        <end position="33"/>
    </location>
</feature>
<feature type="chain" id="PRO_5044780771" evidence="1">
    <location>
        <begin position="34"/>
        <end position="264"/>
    </location>
</feature>
<name>A0ABD3PCS1_9STRA</name>
<evidence type="ECO:0000256" key="1">
    <source>
        <dbReference type="SAM" id="SignalP"/>
    </source>
</evidence>
<dbReference type="EMBL" id="JABMIG020000214">
    <property type="protein sequence ID" value="KAL3785478.1"/>
    <property type="molecule type" value="Genomic_DNA"/>
</dbReference>
<evidence type="ECO:0000313" key="2">
    <source>
        <dbReference type="EMBL" id="KAL3785478.1"/>
    </source>
</evidence>